<organism evidence="4 5">
    <name type="scientific">Morus notabilis</name>
    <dbReference type="NCBI Taxonomy" id="981085"/>
    <lineage>
        <taxon>Eukaryota</taxon>
        <taxon>Viridiplantae</taxon>
        <taxon>Streptophyta</taxon>
        <taxon>Embryophyta</taxon>
        <taxon>Tracheophyta</taxon>
        <taxon>Spermatophyta</taxon>
        <taxon>Magnoliopsida</taxon>
        <taxon>eudicotyledons</taxon>
        <taxon>Gunneridae</taxon>
        <taxon>Pentapetalae</taxon>
        <taxon>rosids</taxon>
        <taxon>fabids</taxon>
        <taxon>Rosales</taxon>
        <taxon>Moraceae</taxon>
        <taxon>Moreae</taxon>
        <taxon>Morus</taxon>
    </lineage>
</organism>
<feature type="repeat" description="PPR" evidence="3">
    <location>
        <begin position="475"/>
        <end position="509"/>
    </location>
</feature>
<dbReference type="Proteomes" id="UP000030645">
    <property type="component" value="Unassembled WGS sequence"/>
</dbReference>
<dbReference type="InterPro" id="IPR002885">
    <property type="entry name" value="PPR_rpt"/>
</dbReference>
<feature type="repeat" description="PPR" evidence="3">
    <location>
        <begin position="200"/>
        <end position="234"/>
    </location>
</feature>
<dbReference type="NCBIfam" id="TIGR00756">
    <property type="entry name" value="PPR"/>
    <property type="match status" value="9"/>
</dbReference>
<name>W9QXK1_9ROSA</name>
<dbReference type="PANTHER" id="PTHR47447">
    <property type="entry name" value="OS03G0856100 PROTEIN"/>
    <property type="match status" value="1"/>
</dbReference>
<evidence type="ECO:0000256" key="1">
    <source>
        <dbReference type="ARBA" id="ARBA00007626"/>
    </source>
</evidence>
<keyword evidence="5" id="KW-1185">Reference proteome</keyword>
<feature type="repeat" description="PPR" evidence="3">
    <location>
        <begin position="305"/>
        <end position="339"/>
    </location>
</feature>
<proteinExistence type="inferred from homology"/>
<feature type="repeat" description="PPR" evidence="3">
    <location>
        <begin position="649"/>
        <end position="683"/>
    </location>
</feature>
<dbReference type="OrthoDB" id="185373at2759"/>
<dbReference type="EMBL" id="KE344347">
    <property type="protein sequence ID" value="EXB57540.1"/>
    <property type="molecule type" value="Genomic_DNA"/>
</dbReference>
<dbReference type="PANTHER" id="PTHR47447:SF28">
    <property type="entry name" value="PENTACOTRIPEPTIDE-REPEAT REGION OF PRORP DOMAIN-CONTAINING PROTEIN"/>
    <property type="match status" value="1"/>
</dbReference>
<dbReference type="STRING" id="981085.W9QXK1"/>
<dbReference type="PROSITE" id="PS51375">
    <property type="entry name" value="PPR"/>
    <property type="match status" value="9"/>
</dbReference>
<gene>
    <name evidence="4" type="ORF">L484_022645</name>
</gene>
<evidence type="ECO:0000313" key="4">
    <source>
        <dbReference type="EMBL" id="EXB57540.1"/>
    </source>
</evidence>
<evidence type="ECO:0008006" key="6">
    <source>
        <dbReference type="Google" id="ProtNLM"/>
    </source>
</evidence>
<feature type="repeat" description="PPR" evidence="3">
    <location>
        <begin position="580"/>
        <end position="614"/>
    </location>
</feature>
<dbReference type="InterPro" id="IPR011990">
    <property type="entry name" value="TPR-like_helical_dom_sf"/>
</dbReference>
<feature type="repeat" description="PPR" evidence="3">
    <location>
        <begin position="440"/>
        <end position="474"/>
    </location>
</feature>
<evidence type="ECO:0000313" key="5">
    <source>
        <dbReference type="Proteomes" id="UP000030645"/>
    </source>
</evidence>
<reference evidence="5" key="1">
    <citation type="submission" date="2013-01" db="EMBL/GenBank/DDBJ databases">
        <title>Draft Genome Sequence of a Mulberry Tree, Morus notabilis C.K. Schneid.</title>
        <authorList>
            <person name="He N."/>
            <person name="Zhao S."/>
        </authorList>
    </citation>
    <scope>NUCLEOTIDE SEQUENCE</scope>
</reference>
<feature type="repeat" description="PPR" evidence="3">
    <location>
        <begin position="164"/>
        <end position="199"/>
    </location>
</feature>
<feature type="repeat" description="PPR" evidence="3">
    <location>
        <begin position="235"/>
        <end position="269"/>
    </location>
</feature>
<dbReference type="Pfam" id="PF13041">
    <property type="entry name" value="PPR_2"/>
    <property type="match status" value="4"/>
</dbReference>
<dbReference type="KEGG" id="mnt:21405456"/>
<dbReference type="eggNOG" id="KOG4197">
    <property type="taxonomic scope" value="Eukaryota"/>
</dbReference>
<feature type="repeat" description="PPR" evidence="3">
    <location>
        <begin position="270"/>
        <end position="304"/>
    </location>
</feature>
<dbReference type="Pfam" id="PF01535">
    <property type="entry name" value="PPR"/>
    <property type="match status" value="5"/>
</dbReference>
<protein>
    <recommendedName>
        <fullName evidence="6">Pentacotripeptide-repeat region of PRORP domain-containing protein</fullName>
    </recommendedName>
</protein>
<sequence>MAVKLAPLTFSKKIPIWVISSAYISSIPSANPAEIFPETNRNPPNTFEFEQSIRFLRNKLVPDNLIRVLDNTDDLSSAVKIFKWASLQNRFCHTPDTYNRIILKLGLAGNIQEMEGFCQNMARDRIPGTKEAFCALIDTFVKHSRLSEALLVLVSMNLGGYNASIEIFNSLLGALVRAKREFQDVLFVYKEMVKARVSPTIETLNYLLDALFAVDRVETALDQFKRMNKKGCSPNSRTFEILVKGLVSKRQVDEAVVVLGEMFESGCEPDLSFFSCAIPLFCRENKLKEAIRLFRMMKGYNFVPDSMTYTVLMECLCENFWLDAAISLVEEMIKTGLPLPNDVVVDVIDMFCNLGKVDEAVKFLEEKNILEISPYNALLEGCYRAGKFSTAKDTMCKILERNIEDCSTWNILIRWVCEQEGIRKASELLGRIVVSSFMPDSATYSALVLGNCKLSKYEDALELFYRMQDECWVLDSVSYSKLVEGLCHTGLITEAAEVFRYMSGNGCPLRSLSFNMLIKGICDVGKLSKAIRLCWLAYTSGTSCTSSTYAMIMHGLLKVGKSKDVLVVLSLMLVEGCNIDSEAYCILIESMSLQNRIEDCVLLFNMMVKEGLVPASERLFEALSWIANHGQLCAISCSIDKLISREEMDPSTYNILINGLWKEGNKNEARRLLDLMLEKGWVPDAKTHGLLIGSVAREEVESETLVYGNPTEQDTVSNILVEGLENV</sequence>
<comment type="similarity">
    <text evidence="1">Belongs to the PPR family. P subfamily.</text>
</comment>
<evidence type="ECO:0000256" key="3">
    <source>
        <dbReference type="PROSITE-ProRule" id="PRU00708"/>
    </source>
</evidence>
<dbReference type="AlphaFoldDB" id="W9QXK1"/>
<accession>W9QXK1</accession>
<keyword evidence="2" id="KW-0677">Repeat</keyword>
<dbReference type="Gene3D" id="1.25.40.10">
    <property type="entry name" value="Tetratricopeptide repeat domain"/>
    <property type="match status" value="4"/>
</dbReference>
<evidence type="ECO:0000256" key="2">
    <source>
        <dbReference type="ARBA" id="ARBA00022737"/>
    </source>
</evidence>